<name>A0ABV0JYK7_9CYAN</name>
<dbReference type="CDD" id="cd00293">
    <property type="entry name" value="USP-like"/>
    <property type="match status" value="1"/>
</dbReference>
<comment type="caution">
    <text evidence="4">The sequence shown here is derived from an EMBL/GenBank/DDBJ whole genome shotgun (WGS) entry which is preliminary data.</text>
</comment>
<dbReference type="SUPFAM" id="SSF52402">
    <property type="entry name" value="Adenine nucleotide alpha hydrolases-like"/>
    <property type="match status" value="1"/>
</dbReference>
<evidence type="ECO:0000313" key="4">
    <source>
        <dbReference type="EMBL" id="MEP0945529.1"/>
    </source>
</evidence>
<dbReference type="Gene3D" id="3.40.50.620">
    <property type="entry name" value="HUPs"/>
    <property type="match status" value="1"/>
</dbReference>
<evidence type="ECO:0000256" key="1">
    <source>
        <dbReference type="ARBA" id="ARBA00008791"/>
    </source>
</evidence>
<dbReference type="PRINTS" id="PR01438">
    <property type="entry name" value="UNVRSLSTRESS"/>
</dbReference>
<dbReference type="PANTHER" id="PTHR46268">
    <property type="entry name" value="STRESS RESPONSE PROTEIN NHAX"/>
    <property type="match status" value="1"/>
</dbReference>
<dbReference type="Proteomes" id="UP001482513">
    <property type="component" value="Unassembled WGS sequence"/>
</dbReference>
<dbReference type="EMBL" id="JAMPKX010000001">
    <property type="protein sequence ID" value="MEP0945529.1"/>
    <property type="molecule type" value="Genomic_DNA"/>
</dbReference>
<feature type="coiled-coil region" evidence="2">
    <location>
        <begin position="66"/>
        <end position="93"/>
    </location>
</feature>
<feature type="domain" description="UspA" evidence="3">
    <location>
        <begin position="3"/>
        <end position="156"/>
    </location>
</feature>
<evidence type="ECO:0000256" key="2">
    <source>
        <dbReference type="SAM" id="Coils"/>
    </source>
</evidence>
<reference evidence="4 5" key="1">
    <citation type="submission" date="2022-04" db="EMBL/GenBank/DDBJ databases">
        <title>Positive selection, recombination, and allopatry shape intraspecific diversity of widespread and dominant cyanobacteria.</title>
        <authorList>
            <person name="Wei J."/>
            <person name="Shu W."/>
            <person name="Hu C."/>
        </authorList>
    </citation>
    <scope>NUCLEOTIDE SEQUENCE [LARGE SCALE GENOMIC DNA]</scope>
    <source>
        <strain evidence="4 5">DQ-A4</strain>
    </source>
</reference>
<dbReference type="RefSeq" id="WP_190698427.1">
    <property type="nucleotide sequence ID" value="NZ_JAMPKX010000001.1"/>
</dbReference>
<accession>A0ABV0JYK7</accession>
<gene>
    <name evidence="4" type="ORF">NC992_01465</name>
</gene>
<evidence type="ECO:0000259" key="3">
    <source>
        <dbReference type="Pfam" id="PF00582"/>
    </source>
</evidence>
<dbReference type="InterPro" id="IPR014729">
    <property type="entry name" value="Rossmann-like_a/b/a_fold"/>
</dbReference>
<dbReference type="InterPro" id="IPR006016">
    <property type="entry name" value="UspA"/>
</dbReference>
<organism evidence="4 5">
    <name type="scientific">Leptolyngbya subtilissima DQ-A4</name>
    <dbReference type="NCBI Taxonomy" id="2933933"/>
    <lineage>
        <taxon>Bacteria</taxon>
        <taxon>Bacillati</taxon>
        <taxon>Cyanobacteriota</taxon>
        <taxon>Cyanophyceae</taxon>
        <taxon>Leptolyngbyales</taxon>
        <taxon>Leptolyngbyaceae</taxon>
        <taxon>Leptolyngbya group</taxon>
        <taxon>Leptolyngbya</taxon>
    </lineage>
</organism>
<keyword evidence="2" id="KW-0175">Coiled coil</keyword>
<sequence length="173" mass="18764">MSYQKILVALDRTAASDRVFDYALGLAQSSQGQLQLVHSLNIASHDNLGKLIDAGVGLQSPTNVQHEEEAARLQRAQETKQWLEQLRAEALKRDISADFICEMSEPGSFICQLAKTWGADVIVMGSSGKKGLKKLVMGSTSDYVSKHASCPTLVVPNDSSQEVELFSKASEPA</sequence>
<dbReference type="InterPro" id="IPR006015">
    <property type="entry name" value="Universal_stress_UspA"/>
</dbReference>
<protein>
    <submittedName>
        <fullName evidence="4">Universal stress protein</fullName>
    </submittedName>
</protein>
<proteinExistence type="inferred from homology"/>
<evidence type="ECO:0000313" key="5">
    <source>
        <dbReference type="Proteomes" id="UP001482513"/>
    </source>
</evidence>
<dbReference type="PANTHER" id="PTHR46268:SF8">
    <property type="entry name" value="UNIVERSAL STRESS PROTEIN SLL1388"/>
    <property type="match status" value="1"/>
</dbReference>
<dbReference type="Pfam" id="PF00582">
    <property type="entry name" value="Usp"/>
    <property type="match status" value="1"/>
</dbReference>
<keyword evidence="5" id="KW-1185">Reference proteome</keyword>
<comment type="similarity">
    <text evidence="1">Belongs to the universal stress protein A family.</text>
</comment>